<gene>
    <name evidence="2" type="ORF">DFP72DRAFT_1052143</name>
</gene>
<comment type="caution">
    <text evidence="2">The sequence shown here is derived from an EMBL/GenBank/DDBJ whole genome shotgun (WGS) entry which is preliminary data.</text>
</comment>
<feature type="region of interest" description="Disordered" evidence="1">
    <location>
        <begin position="264"/>
        <end position="291"/>
    </location>
</feature>
<reference evidence="2 3" key="1">
    <citation type="submission" date="2020-07" db="EMBL/GenBank/DDBJ databases">
        <title>Comparative genomics of pyrophilous fungi reveals a link between fire events and developmental genes.</title>
        <authorList>
            <consortium name="DOE Joint Genome Institute"/>
            <person name="Steindorff A.S."/>
            <person name="Carver A."/>
            <person name="Calhoun S."/>
            <person name="Stillman K."/>
            <person name="Liu H."/>
            <person name="Lipzen A."/>
            <person name="Pangilinan J."/>
            <person name="Labutti K."/>
            <person name="Bruns T.D."/>
            <person name="Grigoriev I.V."/>
        </authorList>
    </citation>
    <scope>NUCLEOTIDE SEQUENCE [LARGE SCALE GENOMIC DNA]</scope>
    <source>
        <strain evidence="2 3">CBS 144469</strain>
    </source>
</reference>
<dbReference type="Proteomes" id="UP000521943">
    <property type="component" value="Unassembled WGS sequence"/>
</dbReference>
<protein>
    <submittedName>
        <fullName evidence="2">Uncharacterized protein</fullName>
    </submittedName>
</protein>
<sequence length="291" mass="32555">MCAATSSNVPSNSKRLIQVDFEVRKPSKSDTAPGALGRGEDCNLTVMRFEKQIRGSAPCSTRAPSSATTAKGKARHWHHCPALSPHTHYFFTFAEFEQPLKRYTGCMTQVAFEADRNGASSLRMWTVMINLLWEFKHSPSSTRRAEKRRTPDWPSQFVRGAKTQGPASSSTTLRPLRSVRHAFIHAWRVEIGGSSLHRLRSAELGPKAFKFKCSDLLEDTAWSPRGHEQNRPNRQMDGTNWGPAPAQEGIMYKPGSPYLRQTKLRGQRAPAGVTQGPRERTAGAVDVRKQR</sequence>
<evidence type="ECO:0000256" key="1">
    <source>
        <dbReference type="SAM" id="MobiDB-lite"/>
    </source>
</evidence>
<name>A0A8H6LW53_9AGAR</name>
<accession>A0A8H6LW53</accession>
<organism evidence="2 3">
    <name type="scientific">Ephemerocybe angulata</name>
    <dbReference type="NCBI Taxonomy" id="980116"/>
    <lineage>
        <taxon>Eukaryota</taxon>
        <taxon>Fungi</taxon>
        <taxon>Dikarya</taxon>
        <taxon>Basidiomycota</taxon>
        <taxon>Agaricomycotina</taxon>
        <taxon>Agaricomycetes</taxon>
        <taxon>Agaricomycetidae</taxon>
        <taxon>Agaricales</taxon>
        <taxon>Agaricineae</taxon>
        <taxon>Psathyrellaceae</taxon>
        <taxon>Ephemerocybe</taxon>
    </lineage>
</organism>
<feature type="compositionally biased region" description="Basic and acidic residues" evidence="1">
    <location>
        <begin position="277"/>
        <end position="291"/>
    </location>
</feature>
<feature type="region of interest" description="Disordered" evidence="1">
    <location>
        <begin position="140"/>
        <end position="172"/>
    </location>
</feature>
<keyword evidence="3" id="KW-1185">Reference proteome</keyword>
<evidence type="ECO:0000313" key="2">
    <source>
        <dbReference type="EMBL" id="KAF6744379.1"/>
    </source>
</evidence>
<dbReference type="AlphaFoldDB" id="A0A8H6LW53"/>
<feature type="region of interest" description="Disordered" evidence="1">
    <location>
        <begin position="222"/>
        <end position="242"/>
    </location>
</feature>
<dbReference type="EMBL" id="JACGCI010000123">
    <property type="protein sequence ID" value="KAF6744379.1"/>
    <property type="molecule type" value="Genomic_DNA"/>
</dbReference>
<evidence type="ECO:0000313" key="3">
    <source>
        <dbReference type="Proteomes" id="UP000521943"/>
    </source>
</evidence>
<proteinExistence type="predicted"/>